<sequence>MSSLKRITKELNDLGRYVL</sequence>
<gene>
    <name evidence="1" type="primary">UBC4</name>
    <name evidence="1" type="ORF">FIM1_4669</name>
</gene>
<protein>
    <submittedName>
        <fullName evidence="1">Ubiquitin-conjugating enzyme e2-16 kDa</fullName>
    </submittedName>
</protein>
<keyword evidence="2" id="KW-1185">Reference proteome</keyword>
<accession>A0ABX6F2T4</accession>
<reference evidence="1 2" key="1">
    <citation type="submission" date="2016-03" db="EMBL/GenBank/DDBJ databases">
        <title>How can Kluyveromyces marxianus grow so fast - potential evolutionary course in Saccharomyces Complex revealed by comparative genomics.</title>
        <authorList>
            <person name="Mo W."/>
            <person name="Lu W."/>
            <person name="Yang X."/>
            <person name="Qi J."/>
            <person name="Lv H."/>
        </authorList>
    </citation>
    <scope>NUCLEOTIDE SEQUENCE [LARGE SCALE GENOMIC DNA]</scope>
    <source>
        <strain evidence="1 2">FIM1</strain>
    </source>
</reference>
<dbReference type="EMBL" id="CP015061">
    <property type="protein sequence ID" value="QGN18342.1"/>
    <property type="molecule type" value="Genomic_DNA"/>
</dbReference>
<dbReference type="Proteomes" id="UP000422736">
    <property type="component" value="Chromosome 7"/>
</dbReference>
<organism evidence="1 2">
    <name type="scientific">Kluyveromyces marxianus</name>
    <name type="common">Yeast</name>
    <name type="synonym">Candida kefyr</name>
    <dbReference type="NCBI Taxonomy" id="4911"/>
    <lineage>
        <taxon>Eukaryota</taxon>
        <taxon>Fungi</taxon>
        <taxon>Dikarya</taxon>
        <taxon>Ascomycota</taxon>
        <taxon>Saccharomycotina</taxon>
        <taxon>Saccharomycetes</taxon>
        <taxon>Saccharomycetales</taxon>
        <taxon>Saccharomycetaceae</taxon>
        <taxon>Kluyveromyces</taxon>
    </lineage>
</organism>
<evidence type="ECO:0000313" key="2">
    <source>
        <dbReference type="Proteomes" id="UP000422736"/>
    </source>
</evidence>
<proteinExistence type="predicted"/>
<name>A0ABX6F2T4_KLUMA</name>
<evidence type="ECO:0000313" key="1">
    <source>
        <dbReference type="EMBL" id="QGN18342.1"/>
    </source>
</evidence>